<accession>A0A645A1W7</accession>
<evidence type="ECO:0000313" key="4">
    <source>
        <dbReference type="EMBL" id="MPM47032.1"/>
    </source>
</evidence>
<dbReference type="Gene3D" id="3.20.20.70">
    <property type="entry name" value="Aldolase class I"/>
    <property type="match status" value="1"/>
</dbReference>
<feature type="domain" description="DAHP synthetase I/KDSA" evidence="2">
    <location>
        <begin position="87"/>
        <end position="326"/>
    </location>
</feature>
<dbReference type="NCBIfam" id="TIGR01361">
    <property type="entry name" value="DAHP_synth_Bsub"/>
    <property type="match status" value="1"/>
</dbReference>
<dbReference type="InterPro" id="IPR013785">
    <property type="entry name" value="Aldolase_TIM"/>
</dbReference>
<proteinExistence type="predicted"/>
<dbReference type="Pfam" id="PF00793">
    <property type="entry name" value="DAHP_synth_1"/>
    <property type="match status" value="1"/>
</dbReference>
<dbReference type="SUPFAM" id="SSF51569">
    <property type="entry name" value="Aldolase"/>
    <property type="match status" value="1"/>
</dbReference>
<dbReference type="EMBL" id="VSSQ01011516">
    <property type="protein sequence ID" value="MPM47032.1"/>
    <property type="molecule type" value="Genomic_DNA"/>
</dbReference>
<sequence length="334" mass="36874">MIVVMDKNYTSDDINQVVNCITNKNLGVNVSKGKHNCVIGILGDTVESDLEEVKDLKCVSKILKVQEPYKKANRLFHPEDTIVNINGNKIGNKHLGIIAGPCAVESEDQIVEIARKVKKSGANFLRGGAFKPRTSPYSFQGLELDGLKLMEIAKKETNLPIVSELMSISYLDEFMNTVDVIQIGARNMQNYDLLKQVGKTDKPVILKRGLSSTIEEWLLSAEHIMAGGNENIILCERGIRTFETYTRNTLDLSAVPVVKKHSHLPIIVDPSHGTGSNEYVESMAKAAIVAGCDGLMIEVHNNPQKALSDGQQSITPEQFDKLMKKIKIISSLED</sequence>
<dbReference type="InterPro" id="IPR006268">
    <property type="entry name" value="DAHP_syn_2"/>
</dbReference>
<dbReference type="NCBIfam" id="NF009239">
    <property type="entry name" value="PRK12595.1"/>
    <property type="match status" value="1"/>
</dbReference>
<keyword evidence="1 4" id="KW-0808">Transferase</keyword>
<reference evidence="4" key="1">
    <citation type="submission" date="2019-08" db="EMBL/GenBank/DDBJ databases">
        <authorList>
            <person name="Kucharzyk K."/>
            <person name="Murdoch R.W."/>
            <person name="Higgins S."/>
            <person name="Loffler F."/>
        </authorList>
    </citation>
    <scope>NUCLEOTIDE SEQUENCE</scope>
</reference>
<dbReference type="InterPro" id="IPR052899">
    <property type="entry name" value="Class-I_DAHP_synthase"/>
</dbReference>
<dbReference type="Gene3D" id="3.30.70.1140">
    <property type="entry name" value="Phospho-2-dehydro-3-deoxyheptonate aldolase, domain 1"/>
    <property type="match status" value="1"/>
</dbReference>
<dbReference type="InterPro" id="IPR006218">
    <property type="entry name" value="DAHP1/KDSA"/>
</dbReference>
<feature type="domain" description="DAHP synthase ferredoxin-like" evidence="3">
    <location>
        <begin position="1"/>
        <end position="67"/>
    </location>
</feature>
<dbReference type="AlphaFoldDB" id="A0A645A1W7"/>
<dbReference type="PANTHER" id="PTHR43018:SF3">
    <property type="entry name" value="CARBOXYSOME FORMATION PROTEIN"/>
    <property type="match status" value="1"/>
</dbReference>
<dbReference type="Pfam" id="PF18152">
    <property type="entry name" value="DAHP_snth_FXD"/>
    <property type="match status" value="1"/>
</dbReference>
<dbReference type="NCBIfam" id="NF006421">
    <property type="entry name" value="PRK08673.1"/>
    <property type="match status" value="1"/>
</dbReference>
<evidence type="ECO:0000259" key="3">
    <source>
        <dbReference type="Pfam" id="PF18152"/>
    </source>
</evidence>
<evidence type="ECO:0000259" key="2">
    <source>
        <dbReference type="Pfam" id="PF00793"/>
    </source>
</evidence>
<dbReference type="InterPro" id="IPR041071">
    <property type="entry name" value="DAHP_snth_FXD"/>
</dbReference>
<protein>
    <submittedName>
        <fullName evidence="4">Phospho-2-dehydro-3-deoxyheptonate aldolase</fullName>
        <ecNumber evidence="4">2.5.1.54</ecNumber>
    </submittedName>
</protein>
<evidence type="ECO:0000256" key="1">
    <source>
        <dbReference type="ARBA" id="ARBA00022679"/>
    </source>
</evidence>
<dbReference type="GO" id="GO:0016832">
    <property type="term" value="F:aldehyde-lyase activity"/>
    <property type="evidence" value="ECO:0007669"/>
    <property type="project" value="InterPro"/>
</dbReference>
<comment type="caution">
    <text evidence="4">The sequence shown here is derived from an EMBL/GenBank/DDBJ whole genome shotgun (WGS) entry which is preliminary data.</text>
</comment>
<dbReference type="PANTHER" id="PTHR43018">
    <property type="entry name" value="PHOSPHO-2-DEHYDRO-3-DEOXYHEPTONATE ALDOLASE"/>
    <property type="match status" value="1"/>
</dbReference>
<dbReference type="GO" id="GO:0003849">
    <property type="term" value="F:3-deoxy-7-phosphoheptulonate synthase activity"/>
    <property type="evidence" value="ECO:0007669"/>
    <property type="project" value="UniProtKB-EC"/>
</dbReference>
<dbReference type="EC" id="2.5.1.54" evidence="4"/>
<gene>
    <name evidence="4" type="primary">aroF_22</name>
    <name evidence="4" type="ORF">SDC9_93740</name>
</gene>
<organism evidence="4">
    <name type="scientific">bioreactor metagenome</name>
    <dbReference type="NCBI Taxonomy" id="1076179"/>
    <lineage>
        <taxon>unclassified sequences</taxon>
        <taxon>metagenomes</taxon>
        <taxon>ecological metagenomes</taxon>
    </lineage>
</organism>
<name>A0A645A1W7_9ZZZZ</name>
<dbReference type="GO" id="GO:0009073">
    <property type="term" value="P:aromatic amino acid family biosynthetic process"/>
    <property type="evidence" value="ECO:0007669"/>
    <property type="project" value="InterPro"/>
</dbReference>